<feature type="domain" description="TonB-dependent receptor-like beta-barrel" evidence="13">
    <location>
        <begin position="225"/>
        <end position="593"/>
    </location>
</feature>
<keyword evidence="7 11" id="KW-0798">TonB box</keyword>
<protein>
    <submittedName>
        <fullName evidence="15">TonB-dependent receptor</fullName>
    </submittedName>
</protein>
<gene>
    <name evidence="15" type="ORF">V1479_00055</name>
</gene>
<dbReference type="InterPro" id="IPR012910">
    <property type="entry name" value="Plug_dom"/>
</dbReference>
<evidence type="ECO:0000256" key="6">
    <source>
        <dbReference type="ARBA" id="ARBA00023065"/>
    </source>
</evidence>
<dbReference type="InterPro" id="IPR036942">
    <property type="entry name" value="Beta-barrel_TonB_sf"/>
</dbReference>
<dbReference type="Gene3D" id="2.170.130.10">
    <property type="entry name" value="TonB-dependent receptor, plug domain"/>
    <property type="match status" value="1"/>
</dbReference>
<dbReference type="CDD" id="cd01347">
    <property type="entry name" value="ligand_gated_channel"/>
    <property type="match status" value="1"/>
</dbReference>
<dbReference type="PANTHER" id="PTHR30069:SF53">
    <property type="entry name" value="COLICIN I RECEPTOR-RELATED"/>
    <property type="match status" value="1"/>
</dbReference>
<keyword evidence="8 10" id="KW-0472">Membrane</keyword>
<evidence type="ECO:0000256" key="12">
    <source>
        <dbReference type="SAM" id="SignalP"/>
    </source>
</evidence>
<comment type="caution">
    <text evidence="15">The sequence shown here is derived from an EMBL/GenBank/DDBJ whole genome shotgun (WGS) entry which is preliminary data.</text>
</comment>
<evidence type="ECO:0000256" key="2">
    <source>
        <dbReference type="ARBA" id="ARBA00022448"/>
    </source>
</evidence>
<evidence type="ECO:0000256" key="8">
    <source>
        <dbReference type="ARBA" id="ARBA00023136"/>
    </source>
</evidence>
<keyword evidence="16" id="KW-1185">Reference proteome</keyword>
<keyword evidence="5 12" id="KW-0732">Signal</keyword>
<evidence type="ECO:0000313" key="15">
    <source>
        <dbReference type="EMBL" id="MEX4005670.1"/>
    </source>
</evidence>
<evidence type="ECO:0000256" key="5">
    <source>
        <dbReference type="ARBA" id="ARBA00022729"/>
    </source>
</evidence>
<evidence type="ECO:0000313" key="16">
    <source>
        <dbReference type="Proteomes" id="UP001559025"/>
    </source>
</evidence>
<dbReference type="PROSITE" id="PS52016">
    <property type="entry name" value="TONB_DEPENDENT_REC_3"/>
    <property type="match status" value="1"/>
</dbReference>
<dbReference type="PANTHER" id="PTHR30069">
    <property type="entry name" value="TONB-DEPENDENT OUTER MEMBRANE RECEPTOR"/>
    <property type="match status" value="1"/>
</dbReference>
<feature type="signal peptide" evidence="12">
    <location>
        <begin position="1"/>
        <end position="20"/>
    </location>
</feature>
<evidence type="ECO:0000256" key="7">
    <source>
        <dbReference type="ARBA" id="ARBA00023077"/>
    </source>
</evidence>
<dbReference type="Pfam" id="PF07715">
    <property type="entry name" value="Plug"/>
    <property type="match status" value="1"/>
</dbReference>
<sequence>MRQWILTASALALACGAAQGQSALGTDNDTTVLDTIVVTTPLRRETPLIRSTSSVTVVDEAEIASSAAADLPSLLKRYTGVSITSYGGQGASSNVQLRGMSSTQTLVLVNGVRTAAATSGTSSLFNIPLSAIERIEIAKGPHSSQYGADAMGGVINIITKRGGACGDGRNFCGSVTAGVSHPWGAQLSADLRGEVDGLEYSVGGGILGTRGYDFTLPTTWGHEPDDDGFMQGSFNFSLSKQFGWGRLYADGLFSRGRSQYDATAPGFNEVDTTTFAGKAGATFDHTDDWSSTVEFSSGVDLSTNFRDGVPGEDEFDTTRYGVLASTEKSFTTGLVDHTLLGGFEVYRESVDTTLPLAVTGRTLAAGFAQYSLDYGALTVDSGIRHDYNEQFGDATTYNIGASYEFVPGLVGRASYGTGFRAPTFNDLYYPGYSNPDLRPEKSQTYEVGLAWQPNADTSVDLVFYQTWLRDAIASMPATYIPFNVARARITGFEASVWHAFDERWSGKVTLDVRDPVNLDNGLHIPNRDRFKAGAELNFAATDKLDLSAKVLYVASKHSNVANTTRAPDYVTVDLSASYRFDEKSTMKFSVENLFDETYETVAGYRAPGRTINLSLTRQF</sequence>
<keyword evidence="15" id="KW-0675">Receptor</keyword>
<comment type="similarity">
    <text evidence="10 11">Belongs to the TonB-dependent receptor family.</text>
</comment>
<evidence type="ECO:0000256" key="3">
    <source>
        <dbReference type="ARBA" id="ARBA00022452"/>
    </source>
</evidence>
<dbReference type="InterPro" id="IPR039426">
    <property type="entry name" value="TonB-dep_rcpt-like"/>
</dbReference>
<keyword evidence="4 10" id="KW-0812">Transmembrane</keyword>
<proteinExistence type="inferred from homology"/>
<accession>A0ABV3WLX9</accession>
<dbReference type="Gene3D" id="2.40.170.20">
    <property type="entry name" value="TonB-dependent receptor, beta-barrel domain"/>
    <property type="match status" value="1"/>
</dbReference>
<evidence type="ECO:0000259" key="14">
    <source>
        <dbReference type="Pfam" id="PF07715"/>
    </source>
</evidence>
<keyword evidence="6" id="KW-0406">Ion transport</keyword>
<reference evidence="15 16" key="1">
    <citation type="submission" date="2024-01" db="EMBL/GenBank/DDBJ databases">
        <title>New evidence supports the origin of RcGTA from prophage.</title>
        <authorList>
            <person name="Xu Y."/>
            <person name="Liu B."/>
            <person name="Chen F."/>
        </authorList>
    </citation>
    <scope>NUCLEOTIDE SEQUENCE [LARGE SCALE GENOMIC DNA]</scope>
    <source>
        <strain evidence="15 16">CBW1107-2</strain>
    </source>
</reference>
<dbReference type="PROSITE" id="PS51257">
    <property type="entry name" value="PROKAR_LIPOPROTEIN"/>
    <property type="match status" value="1"/>
</dbReference>
<dbReference type="RefSeq" id="WP_368801134.1">
    <property type="nucleotide sequence ID" value="NZ_JAZHFV010000001.1"/>
</dbReference>
<dbReference type="SUPFAM" id="SSF56935">
    <property type="entry name" value="Porins"/>
    <property type="match status" value="1"/>
</dbReference>
<evidence type="ECO:0000259" key="13">
    <source>
        <dbReference type="Pfam" id="PF00593"/>
    </source>
</evidence>
<evidence type="ECO:0000256" key="1">
    <source>
        <dbReference type="ARBA" id="ARBA00004571"/>
    </source>
</evidence>
<name>A0ABV3WLX9_9HYPH</name>
<keyword evidence="3 10" id="KW-1134">Transmembrane beta strand</keyword>
<dbReference type="InterPro" id="IPR000531">
    <property type="entry name" value="Beta-barrel_TonB"/>
</dbReference>
<evidence type="ECO:0000256" key="9">
    <source>
        <dbReference type="ARBA" id="ARBA00023237"/>
    </source>
</evidence>
<dbReference type="Pfam" id="PF00593">
    <property type="entry name" value="TonB_dep_Rec_b-barrel"/>
    <property type="match status" value="1"/>
</dbReference>
<keyword evidence="9 10" id="KW-0998">Cell outer membrane</keyword>
<evidence type="ECO:0000256" key="11">
    <source>
        <dbReference type="RuleBase" id="RU003357"/>
    </source>
</evidence>
<dbReference type="EMBL" id="JAZHFV010000001">
    <property type="protein sequence ID" value="MEX4005670.1"/>
    <property type="molecule type" value="Genomic_DNA"/>
</dbReference>
<evidence type="ECO:0000256" key="10">
    <source>
        <dbReference type="PROSITE-ProRule" id="PRU01360"/>
    </source>
</evidence>
<dbReference type="Proteomes" id="UP001559025">
    <property type="component" value="Unassembled WGS sequence"/>
</dbReference>
<feature type="chain" id="PRO_5047104987" evidence="12">
    <location>
        <begin position="21"/>
        <end position="619"/>
    </location>
</feature>
<feature type="domain" description="TonB-dependent receptor plug" evidence="14">
    <location>
        <begin position="49"/>
        <end position="154"/>
    </location>
</feature>
<evidence type="ECO:0000256" key="4">
    <source>
        <dbReference type="ARBA" id="ARBA00022692"/>
    </source>
</evidence>
<dbReference type="InterPro" id="IPR037066">
    <property type="entry name" value="Plug_dom_sf"/>
</dbReference>
<organism evidence="15 16">
    <name type="scientific">Neoaquamicrobium sediminum</name>
    <dbReference type="NCBI Taxonomy" id="1849104"/>
    <lineage>
        <taxon>Bacteria</taxon>
        <taxon>Pseudomonadati</taxon>
        <taxon>Pseudomonadota</taxon>
        <taxon>Alphaproteobacteria</taxon>
        <taxon>Hyphomicrobiales</taxon>
        <taxon>Phyllobacteriaceae</taxon>
        <taxon>Neoaquamicrobium</taxon>
    </lineage>
</organism>
<keyword evidence="2 10" id="KW-0813">Transport</keyword>
<comment type="subcellular location">
    <subcellularLocation>
        <location evidence="1 10">Cell outer membrane</location>
        <topology evidence="1 10">Multi-pass membrane protein</topology>
    </subcellularLocation>
</comment>